<protein>
    <recommendedName>
        <fullName evidence="3">PepSY domain-containing protein</fullName>
    </recommendedName>
</protein>
<dbReference type="RefSeq" id="WP_323218463.1">
    <property type="nucleotide sequence ID" value="NZ_JAYGHT010000189.1"/>
</dbReference>
<evidence type="ECO:0000313" key="2">
    <source>
        <dbReference type="Proteomes" id="UP001301728"/>
    </source>
</evidence>
<reference evidence="1 2" key="1">
    <citation type="submission" date="2023-12" db="EMBL/GenBank/DDBJ databases">
        <title>Baltic Sea Cyanobacteria.</title>
        <authorList>
            <person name="Delbaje E."/>
            <person name="Fewer D.P."/>
            <person name="Shishido T.K."/>
        </authorList>
    </citation>
    <scope>NUCLEOTIDE SEQUENCE [LARGE SCALE GENOMIC DNA]</scope>
    <source>
        <strain evidence="1 2">CCNP 1315</strain>
    </source>
</reference>
<dbReference type="EMBL" id="JAYGHT010000189">
    <property type="protein sequence ID" value="MEA5522433.1"/>
    <property type="molecule type" value="Genomic_DNA"/>
</dbReference>
<sequence length="179" mass="20086">MMLNSKSLLKILAITGMVGFASILYPGEVRSQVSIEKDHLLIAQNLAGIEREIPLEEVPISVMTSAETVSGAQFNLARTELRADGSLIYKIRGENQQGFEVEVQVTSTGNILQLDEQIDSSAVPEPVIKALEKWIEDAPVISTWRSTRLGEFVYQFVIEDFWLEVTEDASKVTIYRRLR</sequence>
<dbReference type="Proteomes" id="UP001301728">
    <property type="component" value="Unassembled WGS sequence"/>
</dbReference>
<accession>A0ABU5U8L7</accession>
<proteinExistence type="predicted"/>
<keyword evidence="2" id="KW-1185">Reference proteome</keyword>
<name>A0ABU5U8L7_9CYAN</name>
<comment type="caution">
    <text evidence="1">The sequence shown here is derived from an EMBL/GenBank/DDBJ whole genome shotgun (WGS) entry which is preliminary data.</text>
</comment>
<evidence type="ECO:0008006" key="3">
    <source>
        <dbReference type="Google" id="ProtNLM"/>
    </source>
</evidence>
<gene>
    <name evidence="1" type="ORF">VB854_26215</name>
</gene>
<evidence type="ECO:0000313" key="1">
    <source>
        <dbReference type="EMBL" id="MEA5522433.1"/>
    </source>
</evidence>
<organism evidence="1 2">
    <name type="scientific">Limnoraphis robusta CCNP1315</name>
    <dbReference type="NCBI Taxonomy" id="3110306"/>
    <lineage>
        <taxon>Bacteria</taxon>
        <taxon>Bacillati</taxon>
        <taxon>Cyanobacteriota</taxon>
        <taxon>Cyanophyceae</taxon>
        <taxon>Oscillatoriophycideae</taxon>
        <taxon>Oscillatoriales</taxon>
        <taxon>Sirenicapillariaceae</taxon>
        <taxon>Limnoraphis</taxon>
    </lineage>
</organism>